<evidence type="ECO:0008006" key="3">
    <source>
        <dbReference type="Google" id="ProtNLM"/>
    </source>
</evidence>
<organism evidence="1 2">
    <name type="scientific">Aspergillus tubingensis</name>
    <dbReference type="NCBI Taxonomy" id="5068"/>
    <lineage>
        <taxon>Eukaryota</taxon>
        <taxon>Fungi</taxon>
        <taxon>Dikarya</taxon>
        <taxon>Ascomycota</taxon>
        <taxon>Pezizomycotina</taxon>
        <taxon>Eurotiomycetes</taxon>
        <taxon>Eurotiomycetidae</taxon>
        <taxon>Eurotiales</taxon>
        <taxon>Aspergillaceae</taxon>
        <taxon>Aspergillus</taxon>
        <taxon>Aspergillus subgen. Circumdati</taxon>
    </lineage>
</organism>
<evidence type="ECO:0000313" key="1">
    <source>
        <dbReference type="EMBL" id="GLA86047.1"/>
    </source>
</evidence>
<name>A0A9W6AS58_ASPTU</name>
<accession>A0A9W6AS58</accession>
<dbReference type="AlphaFoldDB" id="A0A9W6AS58"/>
<reference evidence="1" key="1">
    <citation type="submission" date="2022-07" db="EMBL/GenBank/DDBJ databases">
        <title>Taxonomy of Aspergillus series Nigri: significant species reduction supported by multi-species coalescent approaches.</title>
        <authorList>
            <person name="Bian C."/>
            <person name="Kusuya Y."/>
            <person name="Sklenar F."/>
            <person name="D'hooge E."/>
            <person name="Yaguchi T."/>
            <person name="Takahashi H."/>
            <person name="Hubka V."/>
        </authorList>
    </citation>
    <scope>NUCLEOTIDE SEQUENCE</scope>
    <source>
        <strain evidence="1">IFM 56815</strain>
    </source>
</reference>
<dbReference type="Proteomes" id="UP001144157">
    <property type="component" value="Unassembled WGS sequence"/>
</dbReference>
<gene>
    <name evidence="1" type="ORF">AtubIFM56815_010297</name>
</gene>
<comment type="caution">
    <text evidence="1">The sequence shown here is derived from an EMBL/GenBank/DDBJ whole genome shotgun (WGS) entry which is preliminary data.</text>
</comment>
<sequence>MSPIHFLSLETRQIILGYLDIDSLLSAIRSCRPFYLAYKGYEASVLKSCLYTTITPEILPYAILTLDTAKSAHGDVIEYLMLILELIRKRLGNPTETLRKWSWDLCEMKELLFVHRHLSFFIDDYSKKALEEFHNSFGETEVCVPLSRNEWARIARSFYAHLVIRQTCLNRFAGRKHYESISGSEAFEALVTHMAKRISSNCIDLEQLYIVSAYFRDIKCKLYTPSGIGFGSKWLLVTKGPIRRLSRVGYLRYYNEGASQWSKKHVRHATECHQASMLLLARRALDPSCSQVYLPVTEGILPVTCGLCNTNMEEGIARLFRERGRSPVPNPNLAQACLSSISDRTCRATFREDLGTYKYGIVMWDKLRMLNSRLKDIYRTDCSVPLMFYIYESMMVSSAEQNNDASWNETAEISTILPEEKKAENTAIAFFDGSPQQPERQAVSRAVSPDLMSWCSDELRAVKKEKAMRSDLSIGAHHPGTSWGSPLGPVSSCQPYSRVCRWEK</sequence>
<protein>
    <recommendedName>
        <fullName evidence="3">F-box domain-containing protein</fullName>
    </recommendedName>
</protein>
<dbReference type="EMBL" id="BRPE01000007">
    <property type="protein sequence ID" value="GLA86047.1"/>
    <property type="molecule type" value="Genomic_DNA"/>
</dbReference>
<evidence type="ECO:0000313" key="2">
    <source>
        <dbReference type="Proteomes" id="UP001144157"/>
    </source>
</evidence>
<proteinExistence type="predicted"/>